<sequence length="155" mass="18160">MDRNSFIANRLREVLLSGHWIANTNYQEQLSDISWQQAIFKIKDLNTIAALTYHINYYLRGLLAALETGKLEISDKYSFDLPEITEKNDWDKLRSDFLTNAALFADKVEQLDAEIFDQPFFEEKYGSYLRNIEGVIEHSYYHLGQIVLIKKMISQ</sequence>
<organism evidence="1 2">
    <name type="scientific">Sphingobacterium puteale</name>
    <dbReference type="NCBI Taxonomy" id="2420510"/>
    <lineage>
        <taxon>Bacteria</taxon>
        <taxon>Pseudomonadati</taxon>
        <taxon>Bacteroidota</taxon>
        <taxon>Sphingobacteriia</taxon>
        <taxon>Sphingobacteriales</taxon>
        <taxon>Sphingobacteriaceae</taxon>
        <taxon>Sphingobacterium</taxon>
    </lineage>
</organism>
<gene>
    <name evidence="1" type="ORF">D7322_21790</name>
</gene>
<proteinExistence type="predicted"/>
<dbReference type="Gene3D" id="1.20.120.450">
    <property type="entry name" value="dinb family like domain"/>
    <property type="match status" value="1"/>
</dbReference>
<dbReference type="OrthoDB" id="9814103at2"/>
<keyword evidence="2" id="KW-1185">Reference proteome</keyword>
<protein>
    <submittedName>
        <fullName evidence="1">DinB family protein</fullName>
    </submittedName>
</protein>
<dbReference type="RefSeq" id="WP_121126325.1">
    <property type="nucleotide sequence ID" value="NZ_CP158959.1"/>
</dbReference>
<dbReference type="AlphaFoldDB" id="A0A420VSR4"/>
<dbReference type="InterPro" id="IPR034660">
    <property type="entry name" value="DinB/YfiT-like"/>
</dbReference>
<evidence type="ECO:0000313" key="1">
    <source>
        <dbReference type="EMBL" id="RKO69396.1"/>
    </source>
</evidence>
<evidence type="ECO:0000313" key="2">
    <source>
        <dbReference type="Proteomes" id="UP000282423"/>
    </source>
</evidence>
<accession>A0A420VSR4</accession>
<reference evidence="1 2" key="1">
    <citation type="submission" date="2018-10" db="EMBL/GenBank/DDBJ databases">
        <title>Sphingobacterium sp. M05W1-28.</title>
        <authorList>
            <person name="Cai H."/>
        </authorList>
    </citation>
    <scope>NUCLEOTIDE SEQUENCE [LARGE SCALE GENOMIC DNA]</scope>
    <source>
        <strain evidence="1 2">M05W1-28</strain>
    </source>
</reference>
<dbReference type="EMBL" id="RBWS01000019">
    <property type="protein sequence ID" value="RKO69396.1"/>
    <property type="molecule type" value="Genomic_DNA"/>
</dbReference>
<comment type="caution">
    <text evidence="1">The sequence shown here is derived from an EMBL/GenBank/DDBJ whole genome shotgun (WGS) entry which is preliminary data.</text>
</comment>
<dbReference type="Proteomes" id="UP000282423">
    <property type="component" value="Unassembled WGS sequence"/>
</dbReference>
<dbReference type="SUPFAM" id="SSF109854">
    <property type="entry name" value="DinB/YfiT-like putative metalloenzymes"/>
    <property type="match status" value="1"/>
</dbReference>
<name>A0A420VSR4_9SPHI</name>